<dbReference type="Proteomes" id="UP000177796">
    <property type="component" value="Unassembled WGS sequence"/>
</dbReference>
<keyword evidence="1" id="KW-1133">Transmembrane helix</keyword>
<feature type="transmembrane region" description="Helical" evidence="1">
    <location>
        <begin position="62"/>
        <end position="83"/>
    </location>
</feature>
<keyword evidence="1" id="KW-0812">Transmembrane</keyword>
<name>A0A1F8FT66_9BACT</name>
<evidence type="ECO:0000313" key="2">
    <source>
        <dbReference type="EMBL" id="OGN15920.1"/>
    </source>
</evidence>
<sequence>MNEEQNDEKRDEITESIPTIRTMQTDAQIYIKKKNLSPLEIAAKTYAANPPRLGIRQPYTRTIFLVLGVFVLIVASIAGWWFFLRVPTVTPLPSQPKPPVAVVRAEEEVELAFSPTNLRQFLDALERERETARSVGSLVYFPVAVSNGETKRYIGAQEFFEAFEIKPPQSFLDTIQPIFYLFAYRGNERGSLAFVFRARSFERIFSSLLFWERTLPRNLHYFIPQNITPDALPRTFSDKIIKNHDARVLSGPSGTSVLAYALFDKSFVVLATSEEALAAVLERMIAVPPQ</sequence>
<keyword evidence="1" id="KW-0472">Membrane</keyword>
<dbReference type="AlphaFoldDB" id="A0A1F8FT66"/>
<evidence type="ECO:0000256" key="1">
    <source>
        <dbReference type="SAM" id="Phobius"/>
    </source>
</evidence>
<evidence type="ECO:0000313" key="3">
    <source>
        <dbReference type="Proteomes" id="UP000177796"/>
    </source>
</evidence>
<gene>
    <name evidence="2" type="ORF">A3C81_00125</name>
</gene>
<protein>
    <submittedName>
        <fullName evidence="2">Uncharacterized protein</fullName>
    </submittedName>
</protein>
<organism evidence="2 3">
    <name type="scientific">Candidatus Yanofskybacteria bacterium RIFCSPHIGHO2_02_FULL_46_19</name>
    <dbReference type="NCBI Taxonomy" id="1802684"/>
    <lineage>
        <taxon>Bacteria</taxon>
        <taxon>Candidatus Yanofskyibacteriota</taxon>
    </lineage>
</organism>
<reference evidence="2 3" key="1">
    <citation type="journal article" date="2016" name="Nat. Commun.">
        <title>Thousands of microbial genomes shed light on interconnected biogeochemical processes in an aquifer system.</title>
        <authorList>
            <person name="Anantharaman K."/>
            <person name="Brown C.T."/>
            <person name="Hug L.A."/>
            <person name="Sharon I."/>
            <person name="Castelle C.J."/>
            <person name="Probst A.J."/>
            <person name="Thomas B.C."/>
            <person name="Singh A."/>
            <person name="Wilkins M.J."/>
            <person name="Karaoz U."/>
            <person name="Brodie E.L."/>
            <person name="Williams K.H."/>
            <person name="Hubbard S.S."/>
            <person name="Banfield J.F."/>
        </authorList>
    </citation>
    <scope>NUCLEOTIDE SEQUENCE [LARGE SCALE GENOMIC DNA]</scope>
</reference>
<proteinExistence type="predicted"/>
<dbReference type="EMBL" id="MGJY01000024">
    <property type="protein sequence ID" value="OGN15920.1"/>
    <property type="molecule type" value="Genomic_DNA"/>
</dbReference>
<comment type="caution">
    <text evidence="2">The sequence shown here is derived from an EMBL/GenBank/DDBJ whole genome shotgun (WGS) entry which is preliminary data.</text>
</comment>
<accession>A0A1F8FT66</accession>